<dbReference type="Gene3D" id="1.10.287.950">
    <property type="entry name" value="Methyl-accepting chemotaxis protein"/>
    <property type="match status" value="1"/>
</dbReference>
<dbReference type="SMART" id="SM00283">
    <property type="entry name" value="MA"/>
    <property type="match status" value="1"/>
</dbReference>
<evidence type="ECO:0000256" key="6">
    <source>
        <dbReference type="SAM" id="Phobius"/>
    </source>
</evidence>
<evidence type="ECO:0000313" key="10">
    <source>
        <dbReference type="Proteomes" id="UP000032233"/>
    </source>
</evidence>
<feature type="compositionally biased region" description="Polar residues" evidence="5">
    <location>
        <begin position="723"/>
        <end position="743"/>
    </location>
</feature>
<organism evidence="9 10">
    <name type="scientific">Dethiosulfatarculus sandiegensis</name>
    <dbReference type="NCBI Taxonomy" id="1429043"/>
    <lineage>
        <taxon>Bacteria</taxon>
        <taxon>Pseudomonadati</taxon>
        <taxon>Thermodesulfobacteriota</taxon>
        <taxon>Desulfarculia</taxon>
        <taxon>Desulfarculales</taxon>
        <taxon>Desulfarculaceae</taxon>
        <taxon>Dethiosulfatarculus</taxon>
    </lineage>
</organism>
<dbReference type="GO" id="GO:0005886">
    <property type="term" value="C:plasma membrane"/>
    <property type="evidence" value="ECO:0007669"/>
    <property type="project" value="TreeGrafter"/>
</dbReference>
<feature type="domain" description="Methyl-accepting transducer" evidence="7">
    <location>
        <begin position="461"/>
        <end position="690"/>
    </location>
</feature>
<proteinExistence type="inferred from homology"/>
<feature type="coiled-coil region" evidence="4">
    <location>
        <begin position="65"/>
        <end position="92"/>
    </location>
</feature>
<sequence>MFKKMQLGSKIASGYGLIILFLLIGSSFGFFGLNRVIQGMDSVQAVNDLAQSILNARQLEKNYLLKGGQKDLEQVRKQVQEAGAQARNIQNSLTNQTDRKYMVKVMEQINLYKKAFADYVKLQEKRTALSQKMQQKAFQAIGMGQKMVAGQKQALAKARTISGLKLKAGFALDEDATGLLLELMEAKALASALENQNSMELKFKWKEVNNNILKQIKQMSAKIKDTADKEQIVSAKSQYRVYEEKFLRYQRTRELTDKDAYIKAFDQASTAIKALKLNQRAKRVMLQDQSEMLLEEKTNKSEQANQMIYWLLQARELEAQAHTQGLNSESALKAAQKISDSLAMALKLKGTFKKKENQAKAAAFIISLKNYQSASQSLDAALLEQLKAEKTMVKAAEAVQQVCLEVRQKATREAAEQAQTAEIIIPIAAAVSVLLGIFLAVFLTRSITKPLNRVIKGLTQGAQEVTQASEQVSFASQTLAGGASQQAASLEETSASLEEMASMTKANSENAQQADSLAGETNQAAKSAEESMNELISSMEQINQASKETAGIIKTIDEIAFQTNLLALNAAVEAARAGEAGAGFAVVADEVRNLAMRAAEASGKTSEIIEDTINKADQGAGAVGKTRDAFTKVLGNSEKLSELINEIASASREQTQGIDQTNRAVGEMDQVTQQNAANAEESASASEQLNSQAAGMLRLVIELEGLAGKKKGASKEKKHGISLTGQQGDQPSQALIAQETRPNQESDESAFLGQG</sequence>
<evidence type="ECO:0000259" key="7">
    <source>
        <dbReference type="PROSITE" id="PS50111"/>
    </source>
</evidence>
<feature type="compositionally biased region" description="Low complexity" evidence="5">
    <location>
        <begin position="490"/>
        <end position="503"/>
    </location>
</feature>
<dbReference type="PANTHER" id="PTHR43531">
    <property type="entry name" value="PROTEIN ICFG"/>
    <property type="match status" value="1"/>
</dbReference>
<keyword evidence="10" id="KW-1185">Reference proteome</keyword>
<feature type="region of interest" description="Disordered" evidence="5">
    <location>
        <begin position="710"/>
        <end position="755"/>
    </location>
</feature>
<feature type="compositionally biased region" description="Polar residues" evidence="5">
    <location>
        <begin position="504"/>
        <end position="525"/>
    </location>
</feature>
<dbReference type="SUPFAM" id="SSF58104">
    <property type="entry name" value="Methyl-accepting chemotaxis protein (MCP) signaling domain"/>
    <property type="match status" value="1"/>
</dbReference>
<dbReference type="GO" id="GO:0007165">
    <property type="term" value="P:signal transduction"/>
    <property type="evidence" value="ECO:0007669"/>
    <property type="project" value="UniProtKB-KW"/>
</dbReference>
<dbReference type="AlphaFoldDB" id="A0A0D2J9J2"/>
<dbReference type="Proteomes" id="UP000032233">
    <property type="component" value="Unassembled WGS sequence"/>
</dbReference>
<dbReference type="InterPro" id="IPR051310">
    <property type="entry name" value="MCP_chemotaxis"/>
</dbReference>
<dbReference type="Pfam" id="PF00015">
    <property type="entry name" value="MCPsignal"/>
    <property type="match status" value="1"/>
</dbReference>
<dbReference type="STRING" id="1429043.X474_06600"/>
<keyword evidence="6" id="KW-0472">Membrane</keyword>
<keyword evidence="3" id="KW-0807">Transducer</keyword>
<gene>
    <name evidence="9" type="ORF">X474_06600</name>
</gene>
<dbReference type="PROSITE" id="PS51753">
    <property type="entry name" value="HBM"/>
    <property type="match status" value="1"/>
</dbReference>
<comment type="similarity">
    <text evidence="2">Belongs to the methyl-accepting chemotaxis (MCP) protein family.</text>
</comment>
<evidence type="ECO:0000313" key="9">
    <source>
        <dbReference type="EMBL" id="KIX14809.1"/>
    </source>
</evidence>
<accession>A0A0D2J9J2</accession>
<feature type="domain" description="HBM" evidence="8">
    <location>
        <begin position="38"/>
        <end position="291"/>
    </location>
</feature>
<feature type="region of interest" description="Disordered" evidence="5">
    <location>
        <begin position="490"/>
        <end position="533"/>
    </location>
</feature>
<reference evidence="9 10" key="1">
    <citation type="submission" date="2013-11" db="EMBL/GenBank/DDBJ databases">
        <title>Metagenomic analysis of a methanogenic consortium involved in long chain n-alkane degradation.</title>
        <authorList>
            <person name="Davidova I.A."/>
            <person name="Callaghan A.V."/>
            <person name="Wawrik B."/>
            <person name="Pruitt S."/>
            <person name="Marks C."/>
            <person name="Duncan K.E."/>
            <person name="Suflita J.M."/>
        </authorList>
    </citation>
    <scope>NUCLEOTIDE SEQUENCE [LARGE SCALE GENOMIC DNA]</scope>
    <source>
        <strain evidence="9 10">SPR</strain>
    </source>
</reference>
<feature type="compositionally biased region" description="Basic residues" evidence="5">
    <location>
        <begin position="710"/>
        <end position="720"/>
    </location>
</feature>
<protein>
    <recommendedName>
        <fullName evidence="11">Methyl-accepting transducer domain-containing protein</fullName>
    </recommendedName>
</protein>
<feature type="transmembrane region" description="Helical" evidence="6">
    <location>
        <begin position="423"/>
        <end position="443"/>
    </location>
</feature>
<dbReference type="EMBL" id="AZAC01000008">
    <property type="protein sequence ID" value="KIX14809.1"/>
    <property type="molecule type" value="Genomic_DNA"/>
</dbReference>
<name>A0A0D2J9J2_9BACT</name>
<evidence type="ECO:0000259" key="8">
    <source>
        <dbReference type="PROSITE" id="PS51753"/>
    </source>
</evidence>
<dbReference type="PATRIC" id="fig|1429043.3.peg.1401"/>
<dbReference type="GO" id="GO:0004888">
    <property type="term" value="F:transmembrane signaling receptor activity"/>
    <property type="evidence" value="ECO:0007669"/>
    <property type="project" value="TreeGrafter"/>
</dbReference>
<evidence type="ECO:0000256" key="1">
    <source>
        <dbReference type="ARBA" id="ARBA00022500"/>
    </source>
</evidence>
<evidence type="ECO:0000256" key="2">
    <source>
        <dbReference type="ARBA" id="ARBA00029447"/>
    </source>
</evidence>
<feature type="transmembrane region" description="Helical" evidence="6">
    <location>
        <begin position="12"/>
        <end position="33"/>
    </location>
</feature>
<comment type="caution">
    <text evidence="9">The sequence shown here is derived from an EMBL/GenBank/DDBJ whole genome shotgun (WGS) entry which is preliminary data.</text>
</comment>
<evidence type="ECO:0000256" key="3">
    <source>
        <dbReference type="PROSITE-ProRule" id="PRU00284"/>
    </source>
</evidence>
<evidence type="ECO:0000256" key="5">
    <source>
        <dbReference type="SAM" id="MobiDB-lite"/>
    </source>
</evidence>
<dbReference type="InParanoid" id="A0A0D2J9J2"/>
<dbReference type="InterPro" id="IPR032255">
    <property type="entry name" value="HBM"/>
</dbReference>
<dbReference type="SMART" id="SM01358">
    <property type="entry name" value="HBM"/>
    <property type="match status" value="1"/>
</dbReference>
<dbReference type="PANTHER" id="PTHR43531:SF11">
    <property type="entry name" value="METHYL-ACCEPTING CHEMOTAXIS PROTEIN 3"/>
    <property type="match status" value="1"/>
</dbReference>
<keyword evidence="1" id="KW-0145">Chemotaxis</keyword>
<evidence type="ECO:0000256" key="4">
    <source>
        <dbReference type="SAM" id="Coils"/>
    </source>
</evidence>
<dbReference type="GO" id="GO:0006935">
    <property type="term" value="P:chemotaxis"/>
    <property type="evidence" value="ECO:0007669"/>
    <property type="project" value="UniProtKB-KW"/>
</dbReference>
<dbReference type="InterPro" id="IPR004089">
    <property type="entry name" value="MCPsignal_dom"/>
</dbReference>
<evidence type="ECO:0008006" key="11">
    <source>
        <dbReference type="Google" id="ProtNLM"/>
    </source>
</evidence>
<keyword evidence="4" id="KW-0175">Coiled coil</keyword>
<dbReference type="RefSeq" id="WP_052514910.1">
    <property type="nucleotide sequence ID" value="NZ_AZAC01000008.1"/>
</dbReference>
<dbReference type="PROSITE" id="PS50111">
    <property type="entry name" value="CHEMOTAXIS_TRANSDUC_2"/>
    <property type="match status" value="1"/>
</dbReference>
<keyword evidence="6" id="KW-0812">Transmembrane</keyword>
<keyword evidence="6" id="KW-1133">Transmembrane helix</keyword>